<dbReference type="Pfam" id="PF00775">
    <property type="entry name" value="Dioxygenase_C"/>
    <property type="match status" value="1"/>
</dbReference>
<proteinExistence type="predicted"/>
<dbReference type="InterPro" id="IPR000627">
    <property type="entry name" value="Intradiol_dOase_C"/>
</dbReference>
<dbReference type="PANTHER" id="PTHR34315">
    <property type="match status" value="1"/>
</dbReference>
<feature type="domain" description="Intradiol ring-cleavage dioxygenases" evidence="2">
    <location>
        <begin position="132"/>
        <end position="211"/>
    </location>
</feature>
<feature type="region of interest" description="Disordered" evidence="1">
    <location>
        <begin position="63"/>
        <end position="117"/>
    </location>
</feature>
<dbReference type="Proteomes" id="UP000198859">
    <property type="component" value="Chromosome I"/>
</dbReference>
<protein>
    <submittedName>
        <fullName evidence="3">Dioxygenase</fullName>
    </submittedName>
</protein>
<accession>A0A1H1M0L2</accession>
<sequence length="300" mass="31311">MTDRTRARSASRPPSAPHDEVEDHDLGLSHDLPRIVERNLGRRGLLALFGGVGAVAVVGCGTDDTTSSSSSSGAADGTPPGAPSGASGTTVAEGEIPEETAGPYPGDGSNGPDVLTESGVVRSDLTTSFGSASGTAEGVPLTIRMKVYDLNGDDATVLSGAAVYAWHCDREGRYSMYDDEIVDENYLRGVQETDAKGYVEFTSIFPACYSGRWPHVHFEVYESLDAATSGGDKLRTSQLALPQDVCETVYAADGYEASVSNLASVSLSSDMVFGDGYSLQMAKVTGSVDEGYVATLNVPV</sequence>
<keyword evidence="4" id="KW-1185">Reference proteome</keyword>
<dbReference type="SUPFAM" id="SSF49482">
    <property type="entry name" value="Aromatic compound dioxygenase"/>
    <property type="match status" value="1"/>
</dbReference>
<dbReference type="AlphaFoldDB" id="A0A1H1M0L2"/>
<organism evidence="3 4">
    <name type="scientific">Nocardioides scoriae</name>
    <dbReference type="NCBI Taxonomy" id="642780"/>
    <lineage>
        <taxon>Bacteria</taxon>
        <taxon>Bacillati</taxon>
        <taxon>Actinomycetota</taxon>
        <taxon>Actinomycetes</taxon>
        <taxon>Propionibacteriales</taxon>
        <taxon>Nocardioidaceae</taxon>
        <taxon>Nocardioides</taxon>
    </lineage>
</organism>
<feature type="region of interest" description="Disordered" evidence="1">
    <location>
        <begin position="1"/>
        <end position="25"/>
    </location>
</feature>
<evidence type="ECO:0000313" key="4">
    <source>
        <dbReference type="Proteomes" id="UP000198859"/>
    </source>
</evidence>
<keyword evidence="3" id="KW-0223">Dioxygenase</keyword>
<name>A0A1H1M0L2_9ACTN</name>
<dbReference type="EMBL" id="LT629757">
    <property type="protein sequence ID" value="SDR80388.1"/>
    <property type="molecule type" value="Genomic_DNA"/>
</dbReference>
<gene>
    <name evidence="3" type="ORF">SAMN04488570_0433</name>
</gene>
<feature type="compositionally biased region" description="Low complexity" evidence="1">
    <location>
        <begin position="63"/>
        <end position="90"/>
    </location>
</feature>
<dbReference type="OrthoDB" id="9800887at2"/>
<dbReference type="GO" id="GO:0008199">
    <property type="term" value="F:ferric iron binding"/>
    <property type="evidence" value="ECO:0007669"/>
    <property type="project" value="InterPro"/>
</dbReference>
<keyword evidence="3" id="KW-0560">Oxidoreductase</keyword>
<dbReference type="STRING" id="642780.SAMN04488570_0433"/>
<evidence type="ECO:0000259" key="2">
    <source>
        <dbReference type="Pfam" id="PF00775"/>
    </source>
</evidence>
<dbReference type="Gene3D" id="2.60.130.10">
    <property type="entry name" value="Aromatic compound dioxygenase"/>
    <property type="match status" value="1"/>
</dbReference>
<reference evidence="4" key="1">
    <citation type="submission" date="2016-10" db="EMBL/GenBank/DDBJ databases">
        <authorList>
            <person name="Varghese N."/>
            <person name="Submissions S."/>
        </authorList>
    </citation>
    <scope>NUCLEOTIDE SEQUENCE [LARGE SCALE GENOMIC DNA]</scope>
    <source>
        <strain evidence="4">DSM 22127</strain>
    </source>
</reference>
<dbReference type="PANTHER" id="PTHR34315:SF1">
    <property type="entry name" value="INTRADIOL RING-CLEAVAGE DIOXYGENASES DOMAIN-CONTAINING PROTEIN-RELATED"/>
    <property type="match status" value="1"/>
</dbReference>
<dbReference type="InterPro" id="IPR015889">
    <property type="entry name" value="Intradiol_dOase_core"/>
</dbReference>
<evidence type="ECO:0000256" key="1">
    <source>
        <dbReference type="SAM" id="MobiDB-lite"/>
    </source>
</evidence>
<dbReference type="RefSeq" id="WP_091725490.1">
    <property type="nucleotide sequence ID" value="NZ_LT629757.1"/>
</dbReference>
<dbReference type="GO" id="GO:0016702">
    <property type="term" value="F:oxidoreductase activity, acting on single donors with incorporation of molecular oxygen, incorporation of two atoms of oxygen"/>
    <property type="evidence" value="ECO:0007669"/>
    <property type="project" value="InterPro"/>
</dbReference>
<dbReference type="CDD" id="cd03457">
    <property type="entry name" value="intradiol_dioxygenase_like"/>
    <property type="match status" value="1"/>
</dbReference>
<evidence type="ECO:0000313" key="3">
    <source>
        <dbReference type="EMBL" id="SDR80388.1"/>
    </source>
</evidence>